<reference evidence="3" key="2">
    <citation type="submission" date="2015-01" db="EMBL/GenBank/DDBJ databases">
        <title>Evolutionary Origins and Diversification of the Mycorrhizal Mutualists.</title>
        <authorList>
            <consortium name="DOE Joint Genome Institute"/>
            <consortium name="Mycorrhizal Genomics Consortium"/>
            <person name="Kohler A."/>
            <person name="Kuo A."/>
            <person name="Nagy L.G."/>
            <person name="Floudas D."/>
            <person name="Copeland A."/>
            <person name="Barry K.W."/>
            <person name="Cichocki N."/>
            <person name="Veneault-Fourrey C."/>
            <person name="LaButti K."/>
            <person name="Lindquist E.A."/>
            <person name="Lipzen A."/>
            <person name="Lundell T."/>
            <person name="Morin E."/>
            <person name="Murat C."/>
            <person name="Riley R."/>
            <person name="Ohm R."/>
            <person name="Sun H."/>
            <person name="Tunlid A."/>
            <person name="Henrissat B."/>
            <person name="Grigoriev I.V."/>
            <person name="Hibbett D.S."/>
            <person name="Martin F."/>
        </authorList>
    </citation>
    <scope>NUCLEOTIDE SEQUENCE [LARGE SCALE GENOMIC DNA]</scope>
    <source>
        <strain evidence="3">h7</strain>
    </source>
</reference>
<dbReference type="InterPro" id="IPR036397">
    <property type="entry name" value="RNaseH_sf"/>
</dbReference>
<dbReference type="InterPro" id="IPR012337">
    <property type="entry name" value="RNaseH-like_sf"/>
</dbReference>
<proteinExistence type="predicted"/>
<dbReference type="AlphaFoldDB" id="A0A0C3D0K8"/>
<dbReference type="GO" id="GO:0003676">
    <property type="term" value="F:nucleic acid binding"/>
    <property type="evidence" value="ECO:0007669"/>
    <property type="project" value="InterPro"/>
</dbReference>
<dbReference type="PROSITE" id="PS50822">
    <property type="entry name" value="PIWI"/>
    <property type="match status" value="1"/>
</dbReference>
<feature type="domain" description="Piwi" evidence="1">
    <location>
        <begin position="1"/>
        <end position="117"/>
    </location>
</feature>
<sequence>MNFALFVGADVGHPGPGEQKPSITSLAFSYNKNATQYVALTSIQPPRMEIIQDLKRFVTRAIEMYARRNPPPTRLFFFRDGVSEGEYQQVAQQEIKAITDAIDKLWLNANMKLRNRY</sequence>
<keyword evidence="3" id="KW-1185">Reference proteome</keyword>
<accession>A0A0C3D0K8</accession>
<dbReference type="OrthoDB" id="10252740at2759"/>
<name>A0A0C3D0K8_HEBCY</name>
<dbReference type="Gene3D" id="3.30.420.10">
    <property type="entry name" value="Ribonuclease H-like superfamily/Ribonuclease H"/>
    <property type="match status" value="1"/>
</dbReference>
<dbReference type="Proteomes" id="UP000053424">
    <property type="component" value="Unassembled WGS sequence"/>
</dbReference>
<evidence type="ECO:0000313" key="3">
    <source>
        <dbReference type="Proteomes" id="UP000053424"/>
    </source>
</evidence>
<dbReference type="InterPro" id="IPR003165">
    <property type="entry name" value="Piwi"/>
</dbReference>
<evidence type="ECO:0000313" key="2">
    <source>
        <dbReference type="EMBL" id="KIM49616.1"/>
    </source>
</evidence>
<evidence type="ECO:0000259" key="1">
    <source>
        <dbReference type="PROSITE" id="PS50822"/>
    </source>
</evidence>
<dbReference type="HOGENOM" id="CLU_2085108_0_0_1"/>
<dbReference type="Pfam" id="PF02171">
    <property type="entry name" value="Piwi"/>
    <property type="match status" value="1"/>
</dbReference>
<dbReference type="SUPFAM" id="SSF53098">
    <property type="entry name" value="Ribonuclease H-like"/>
    <property type="match status" value="1"/>
</dbReference>
<dbReference type="EMBL" id="KN831768">
    <property type="protein sequence ID" value="KIM49616.1"/>
    <property type="molecule type" value="Genomic_DNA"/>
</dbReference>
<reference evidence="2 3" key="1">
    <citation type="submission" date="2014-04" db="EMBL/GenBank/DDBJ databases">
        <authorList>
            <consortium name="DOE Joint Genome Institute"/>
            <person name="Kuo A."/>
            <person name="Gay G."/>
            <person name="Dore J."/>
            <person name="Kohler A."/>
            <person name="Nagy L.G."/>
            <person name="Floudas D."/>
            <person name="Copeland A."/>
            <person name="Barry K.W."/>
            <person name="Cichocki N."/>
            <person name="Veneault-Fourrey C."/>
            <person name="LaButti K."/>
            <person name="Lindquist E.A."/>
            <person name="Lipzen A."/>
            <person name="Lundell T."/>
            <person name="Morin E."/>
            <person name="Murat C."/>
            <person name="Sun H."/>
            <person name="Tunlid A."/>
            <person name="Henrissat B."/>
            <person name="Grigoriev I.V."/>
            <person name="Hibbett D.S."/>
            <person name="Martin F."/>
            <person name="Nordberg H.P."/>
            <person name="Cantor M.N."/>
            <person name="Hua S.X."/>
        </authorList>
    </citation>
    <scope>NUCLEOTIDE SEQUENCE [LARGE SCALE GENOMIC DNA]</scope>
    <source>
        <strain evidence="3">h7</strain>
    </source>
</reference>
<protein>
    <recommendedName>
        <fullName evidence="1">Piwi domain-containing protein</fullName>
    </recommendedName>
</protein>
<dbReference type="STRING" id="686832.A0A0C3D0K8"/>
<organism evidence="2 3">
    <name type="scientific">Hebeloma cylindrosporum</name>
    <dbReference type="NCBI Taxonomy" id="76867"/>
    <lineage>
        <taxon>Eukaryota</taxon>
        <taxon>Fungi</taxon>
        <taxon>Dikarya</taxon>
        <taxon>Basidiomycota</taxon>
        <taxon>Agaricomycotina</taxon>
        <taxon>Agaricomycetes</taxon>
        <taxon>Agaricomycetidae</taxon>
        <taxon>Agaricales</taxon>
        <taxon>Agaricineae</taxon>
        <taxon>Hymenogastraceae</taxon>
        <taxon>Hebeloma</taxon>
    </lineage>
</organism>
<gene>
    <name evidence="2" type="ORF">M413DRAFT_112755</name>
</gene>
<dbReference type="PANTHER" id="PTHR22891">
    <property type="entry name" value="EUKARYOTIC TRANSLATION INITIATION FACTOR 2C"/>
    <property type="match status" value="1"/>
</dbReference>